<dbReference type="PANTHER" id="PTHR42944">
    <property type="entry name" value="ADENINE DNA GLYCOSYLASE"/>
    <property type="match status" value="1"/>
</dbReference>
<keyword evidence="6" id="KW-0004">4Fe-4S</keyword>
<evidence type="ECO:0000256" key="4">
    <source>
        <dbReference type="ARBA" id="ARBA00012045"/>
    </source>
</evidence>
<dbReference type="GO" id="GO:0006298">
    <property type="term" value="P:mismatch repair"/>
    <property type="evidence" value="ECO:0007669"/>
    <property type="project" value="TreeGrafter"/>
</dbReference>
<gene>
    <name evidence="16" type="primary">mutY</name>
    <name evidence="16" type="ORF">H1191_14260</name>
</gene>
<dbReference type="EMBL" id="JACEIQ010000015">
    <property type="protein sequence ID" value="MBA4495466.1"/>
    <property type="molecule type" value="Genomic_DNA"/>
</dbReference>
<keyword evidence="9" id="KW-0378">Hydrolase</keyword>
<dbReference type="GO" id="GO:0032357">
    <property type="term" value="F:oxidized purine DNA binding"/>
    <property type="evidence" value="ECO:0007669"/>
    <property type="project" value="TreeGrafter"/>
</dbReference>
<dbReference type="CDD" id="cd00056">
    <property type="entry name" value="ENDO3c"/>
    <property type="match status" value="1"/>
</dbReference>
<dbReference type="Gene3D" id="3.90.79.10">
    <property type="entry name" value="Nucleoside Triphosphate Pyrophosphohydrolase"/>
    <property type="match status" value="1"/>
</dbReference>
<dbReference type="AlphaFoldDB" id="A0A7W2A8C0"/>
<evidence type="ECO:0000256" key="2">
    <source>
        <dbReference type="ARBA" id="ARBA00002933"/>
    </source>
</evidence>
<evidence type="ECO:0000256" key="5">
    <source>
        <dbReference type="ARBA" id="ARBA00022023"/>
    </source>
</evidence>
<dbReference type="SUPFAM" id="SSF48150">
    <property type="entry name" value="DNA-glycosylase"/>
    <property type="match status" value="1"/>
</dbReference>
<dbReference type="InterPro" id="IPR011257">
    <property type="entry name" value="DNA_glycosylase"/>
</dbReference>
<dbReference type="PANTHER" id="PTHR42944:SF1">
    <property type="entry name" value="ADENINE DNA GLYCOSYLASE"/>
    <property type="match status" value="1"/>
</dbReference>
<dbReference type="Pfam" id="PF14815">
    <property type="entry name" value="NUDIX_4"/>
    <property type="match status" value="1"/>
</dbReference>
<evidence type="ECO:0000256" key="11">
    <source>
        <dbReference type="ARBA" id="ARBA00023014"/>
    </source>
</evidence>
<dbReference type="Gene3D" id="1.10.1670.10">
    <property type="entry name" value="Helix-hairpin-Helix base-excision DNA repair enzymes (C-terminal)"/>
    <property type="match status" value="1"/>
</dbReference>
<feature type="domain" description="HhH-GPD" evidence="15">
    <location>
        <begin position="42"/>
        <end position="193"/>
    </location>
</feature>
<dbReference type="InterPro" id="IPR005760">
    <property type="entry name" value="A/G_AdeGlyc_MutY"/>
</dbReference>
<dbReference type="SMART" id="SM00478">
    <property type="entry name" value="ENDO3c"/>
    <property type="match status" value="1"/>
</dbReference>
<dbReference type="InterPro" id="IPR023170">
    <property type="entry name" value="HhH_base_excis_C"/>
</dbReference>
<dbReference type="CDD" id="cd03431">
    <property type="entry name" value="NUDIX_DNA_Glycosylase_C-MutY"/>
    <property type="match status" value="1"/>
</dbReference>
<dbReference type="FunFam" id="1.10.340.30:FF:000002">
    <property type="entry name" value="Adenine DNA glycosylase"/>
    <property type="match status" value="1"/>
</dbReference>
<comment type="cofactor">
    <cofactor evidence="14">
        <name>[4Fe-4S] cluster</name>
        <dbReference type="ChEBI" id="CHEBI:49883"/>
    </cofactor>
    <text evidence="14">Binds 1 [4Fe-4S] cluster.</text>
</comment>
<dbReference type="EC" id="3.2.2.31" evidence="4 14"/>
<keyword evidence="10 14" id="KW-0408">Iron</keyword>
<evidence type="ECO:0000259" key="15">
    <source>
        <dbReference type="SMART" id="SM00478"/>
    </source>
</evidence>
<comment type="caution">
    <text evidence="16">The sequence shown here is derived from an EMBL/GenBank/DDBJ whole genome shotgun (WGS) entry which is preliminary data.</text>
</comment>
<comment type="catalytic activity">
    <reaction evidence="1 14">
        <text>Hydrolyzes free adenine bases from 7,8-dihydro-8-oxoguanine:adenine mismatched double-stranded DNA, leaving an apurinic site.</text>
        <dbReference type="EC" id="3.2.2.31"/>
    </reaction>
</comment>
<evidence type="ECO:0000256" key="6">
    <source>
        <dbReference type="ARBA" id="ARBA00022485"/>
    </source>
</evidence>
<keyword evidence="13 14" id="KW-0326">Glycosidase</keyword>
<keyword evidence="11" id="KW-0411">Iron-sulfur</keyword>
<keyword evidence="17" id="KW-1185">Reference proteome</keyword>
<evidence type="ECO:0000256" key="10">
    <source>
        <dbReference type="ARBA" id="ARBA00023004"/>
    </source>
</evidence>
<comment type="function">
    <text evidence="2">Adenine glycosylase active on G-A mispairs. MutY also corrects error-prone DNA synthesis past GO lesions which are due to the oxidatively damaged form of guanine: 7,8-dihydro-8-oxoguanine (8-oxo-dGTP).</text>
</comment>
<evidence type="ECO:0000256" key="14">
    <source>
        <dbReference type="RuleBase" id="RU365096"/>
    </source>
</evidence>
<evidence type="ECO:0000256" key="8">
    <source>
        <dbReference type="ARBA" id="ARBA00022763"/>
    </source>
</evidence>
<dbReference type="GO" id="GO:0000701">
    <property type="term" value="F:purine-specific mismatch base pair DNA N-glycosylase activity"/>
    <property type="evidence" value="ECO:0007669"/>
    <property type="project" value="UniProtKB-EC"/>
</dbReference>
<proteinExistence type="inferred from homology"/>
<sequence length="353" mass="40378">MPSEETVEVIQRELLDWYREHRRDLPWRKDKDPYRIWVSEIMLQQTRVDTVIPYYERFLNQFPTLNDLANATDDQVIKAWEGLGYYSRARNLHSAVKEVAANYGGKVPDELKTISKLKGIGLYTAGAILSIAYDKKAPAVDGNVMRVFSRLFAIPDDIARQSTRKKMELIAEHLIPAHAPGDFNQALMELGAMICTPQSPHCLFCPVQTVCHAFHEGLQDELPRKKKAKPPVQVNVLFAWFLQGDKVLIEKRPDTGLLAGMWALPTVEQQAGESPLRTMEKFCDKKTIPATNYIVKSQLEHIFSHLHWKIVLVQAEVTDSTFPLPEGWEWSELDDLHTKAFANVYRKALKNLL</sequence>
<dbReference type="Gene3D" id="1.10.340.30">
    <property type="entry name" value="Hypothetical protein, domain 2"/>
    <property type="match status" value="1"/>
</dbReference>
<dbReference type="FunFam" id="1.10.1670.10:FF:000002">
    <property type="entry name" value="Adenine DNA glycosylase"/>
    <property type="match status" value="1"/>
</dbReference>
<dbReference type="GO" id="GO:0035485">
    <property type="term" value="F:adenine/guanine mispair binding"/>
    <property type="evidence" value="ECO:0007669"/>
    <property type="project" value="TreeGrafter"/>
</dbReference>
<keyword evidence="7" id="KW-0479">Metal-binding</keyword>
<dbReference type="Proteomes" id="UP000535491">
    <property type="component" value="Unassembled WGS sequence"/>
</dbReference>
<dbReference type="InterPro" id="IPR029119">
    <property type="entry name" value="MutY_C"/>
</dbReference>
<evidence type="ECO:0000313" key="17">
    <source>
        <dbReference type="Proteomes" id="UP000535491"/>
    </source>
</evidence>
<evidence type="ECO:0000256" key="13">
    <source>
        <dbReference type="ARBA" id="ARBA00023295"/>
    </source>
</evidence>
<dbReference type="InterPro" id="IPR015797">
    <property type="entry name" value="NUDIX_hydrolase-like_dom_sf"/>
</dbReference>
<dbReference type="GO" id="GO:0046872">
    <property type="term" value="F:metal ion binding"/>
    <property type="evidence" value="ECO:0007669"/>
    <property type="project" value="UniProtKB-UniRule"/>
</dbReference>
<keyword evidence="12" id="KW-0234">DNA repair</keyword>
<dbReference type="GO" id="GO:0034039">
    <property type="term" value="F:8-oxo-7,8-dihydroguanine DNA N-glycosylase activity"/>
    <property type="evidence" value="ECO:0007669"/>
    <property type="project" value="TreeGrafter"/>
</dbReference>
<evidence type="ECO:0000256" key="1">
    <source>
        <dbReference type="ARBA" id="ARBA00000843"/>
    </source>
</evidence>
<dbReference type="SUPFAM" id="SSF55811">
    <property type="entry name" value="Nudix"/>
    <property type="match status" value="1"/>
</dbReference>
<comment type="similarity">
    <text evidence="3 14">Belongs to the Nth/MutY family.</text>
</comment>
<protein>
    <recommendedName>
        <fullName evidence="5 14">Adenine DNA glycosylase</fullName>
        <ecNumber evidence="4 14">3.2.2.31</ecNumber>
    </recommendedName>
</protein>
<evidence type="ECO:0000256" key="9">
    <source>
        <dbReference type="ARBA" id="ARBA00022801"/>
    </source>
</evidence>
<evidence type="ECO:0000256" key="7">
    <source>
        <dbReference type="ARBA" id="ARBA00022723"/>
    </source>
</evidence>
<organism evidence="16 17">
    <name type="scientific">Paenactinomyces guangxiensis</name>
    <dbReference type="NCBI Taxonomy" id="1490290"/>
    <lineage>
        <taxon>Bacteria</taxon>
        <taxon>Bacillati</taxon>
        <taxon>Bacillota</taxon>
        <taxon>Bacilli</taxon>
        <taxon>Bacillales</taxon>
        <taxon>Thermoactinomycetaceae</taxon>
        <taxon>Paenactinomyces</taxon>
    </lineage>
</organism>
<keyword evidence="8 14" id="KW-0227">DNA damage</keyword>
<dbReference type="NCBIfam" id="TIGR01084">
    <property type="entry name" value="mutY"/>
    <property type="match status" value="1"/>
</dbReference>
<evidence type="ECO:0000256" key="3">
    <source>
        <dbReference type="ARBA" id="ARBA00008343"/>
    </source>
</evidence>
<evidence type="ECO:0000256" key="12">
    <source>
        <dbReference type="ARBA" id="ARBA00023204"/>
    </source>
</evidence>
<name>A0A7W2A8C0_9BACL</name>
<dbReference type="Pfam" id="PF00730">
    <property type="entry name" value="HhH-GPD"/>
    <property type="match status" value="1"/>
</dbReference>
<dbReference type="GO" id="GO:0051539">
    <property type="term" value="F:4 iron, 4 sulfur cluster binding"/>
    <property type="evidence" value="ECO:0007669"/>
    <property type="project" value="UniProtKB-UniRule"/>
</dbReference>
<dbReference type="InterPro" id="IPR044298">
    <property type="entry name" value="MIG/MutY"/>
</dbReference>
<reference evidence="16 17" key="1">
    <citation type="submission" date="2020-07" db="EMBL/GenBank/DDBJ databases">
        <authorList>
            <person name="Feng H."/>
        </authorList>
    </citation>
    <scope>NUCLEOTIDE SEQUENCE [LARGE SCALE GENOMIC DNA]</scope>
    <source>
        <strain evidence="17">s-10</strain>
    </source>
</reference>
<accession>A0A7W2A8C0</accession>
<dbReference type="InterPro" id="IPR003265">
    <property type="entry name" value="HhH-GPD_domain"/>
</dbReference>
<evidence type="ECO:0000313" key="16">
    <source>
        <dbReference type="EMBL" id="MBA4495466.1"/>
    </source>
</evidence>
<dbReference type="GO" id="GO:0006284">
    <property type="term" value="P:base-excision repair"/>
    <property type="evidence" value="ECO:0007669"/>
    <property type="project" value="UniProtKB-UniRule"/>
</dbReference>